<dbReference type="Proteomes" id="UP000190016">
    <property type="component" value="Unassembled WGS sequence"/>
</dbReference>
<protein>
    <recommendedName>
        <fullName evidence="6">SprT-like domain-containing protein</fullName>
    </recommendedName>
</protein>
<evidence type="ECO:0000313" key="5">
    <source>
        <dbReference type="Proteomes" id="UP000190816"/>
    </source>
</evidence>
<organism evidence="2 5">
    <name type="scientific">Elizabethkingia ursingii</name>
    <dbReference type="NCBI Taxonomy" id="1756150"/>
    <lineage>
        <taxon>Bacteria</taxon>
        <taxon>Pseudomonadati</taxon>
        <taxon>Bacteroidota</taxon>
        <taxon>Flavobacteriia</taxon>
        <taxon>Flavobacteriales</taxon>
        <taxon>Weeksellaceae</taxon>
        <taxon>Elizabethkingia</taxon>
    </lineage>
</organism>
<dbReference type="EMBL" id="MBDS01000014">
    <property type="protein sequence ID" value="OPB88775.1"/>
    <property type="molecule type" value="Genomic_DNA"/>
</dbReference>
<comment type="caution">
    <text evidence="2">The sequence shown here is derived from an EMBL/GenBank/DDBJ whole genome shotgun (WGS) entry which is preliminary data.</text>
</comment>
<reference evidence="3 4" key="2">
    <citation type="submission" date="2016-07" db="EMBL/GenBank/DDBJ databases">
        <title>Revisiting the Taxonomy of the Elizabethkingia Genus based on Whole-Genome Sequencing, Optical Mapping, and MALDI-TOF.</title>
        <authorList>
            <person name="Nicholson A.C."/>
        </authorList>
    </citation>
    <scope>NUCLEOTIDE SEQUENCE [LARGE SCALE GENOMIC DNA]</scope>
    <source>
        <strain evidence="3 4">C1558</strain>
    </source>
</reference>
<reference evidence="2 5" key="1">
    <citation type="submission" date="2016-06" db="EMBL/GenBank/DDBJ databases">
        <authorList>
            <person name="Nicholson A.C."/>
        </authorList>
    </citation>
    <scope>NUCLEOTIDE SEQUENCE [LARGE SCALE GENOMIC DNA]</scope>
    <source>
        <strain evidence="2 5">G4123</strain>
    </source>
</reference>
<keyword evidence="4" id="KW-1185">Reference proteome</keyword>
<dbReference type="KEGG" id="ego:BBD34_04235"/>
<dbReference type="AlphaFoldDB" id="A0AAJ3TN78"/>
<evidence type="ECO:0008006" key="6">
    <source>
        <dbReference type="Google" id="ProtNLM"/>
    </source>
</evidence>
<evidence type="ECO:0000313" key="3">
    <source>
        <dbReference type="EMBL" id="OPB88775.1"/>
    </source>
</evidence>
<proteinExistence type="predicted"/>
<dbReference type="EMBL" id="MAIC01000016">
    <property type="protein sequence ID" value="OPB73748.1"/>
    <property type="molecule type" value="Genomic_DNA"/>
</dbReference>
<accession>A0AAJ3TN78</accession>
<name>A0AAJ3TN78_9FLAO</name>
<gene>
    <name evidence="2" type="ORF">BAY32_11990</name>
    <name evidence="3" type="ORF">BB021_05205</name>
</gene>
<evidence type="ECO:0000256" key="1">
    <source>
        <dbReference type="SAM" id="MobiDB-lite"/>
    </source>
</evidence>
<dbReference type="PROSITE" id="PS51257">
    <property type="entry name" value="PROKAR_LIPOPROTEIN"/>
    <property type="match status" value="1"/>
</dbReference>
<evidence type="ECO:0000313" key="4">
    <source>
        <dbReference type="Proteomes" id="UP000190016"/>
    </source>
</evidence>
<feature type="compositionally biased region" description="Basic and acidic residues" evidence="1">
    <location>
        <begin position="216"/>
        <end position="226"/>
    </location>
</feature>
<sequence>MHILFKTLKHIFMRKKVLFAPLWGIFALSLLSSCRTEDSAVTQKQIEDKRFAVLVSKDGKTLNYADAFAHLMRKYDKAQKTNLSGLNNTIVLNNLTASINKRPLAVTLEKGDTYVEFNIRTEIATETNGEKSIIYPKVKGDKVIGLVEVVLSQNETRMSYYTYNSDSNLYKDYKDDFQEALERYQKRRTVRLVAGIKPMADSDIEEVVITVKRKKKEDAPTPRPPEEGGGCQEHANCIDYNPGGGGGNGNGEDISLPEKVDKIDITELKTYPCAFAIAQELPNLKNDLGTVLNKIFKNSDKYDINFKISKILDATSSTDGKTQPSDFKKEADKFTATIFLNKAVLENATKEYILVTMYHEVVHAYLDFELYKLGQQEFSLKYPGIVVDRVVNTFDEAGKQYITQAFVYYSDHTEAGAYVGTLEKIIKEYNPNLSAETAKILAKSGMMYLTPDEMKINDRERGIDKTLGQSEGTKCTN</sequence>
<feature type="region of interest" description="Disordered" evidence="1">
    <location>
        <begin position="214"/>
        <end position="233"/>
    </location>
</feature>
<dbReference type="Proteomes" id="UP000190816">
    <property type="component" value="Unassembled WGS sequence"/>
</dbReference>
<evidence type="ECO:0000313" key="2">
    <source>
        <dbReference type="EMBL" id="OPB73748.1"/>
    </source>
</evidence>